<name>A0ABR8CBD7_9CYAN</name>
<dbReference type="Gene3D" id="6.10.340.10">
    <property type="match status" value="1"/>
</dbReference>
<dbReference type="SMART" id="SM00283">
    <property type="entry name" value="MA"/>
    <property type="match status" value="1"/>
</dbReference>
<keyword evidence="1 3" id="KW-0807">Transducer</keyword>
<evidence type="ECO:0008006" key="12">
    <source>
        <dbReference type="Google" id="ProtNLM"/>
    </source>
</evidence>
<evidence type="ECO:0000259" key="9">
    <source>
        <dbReference type="PROSITE" id="PS50885"/>
    </source>
</evidence>
<evidence type="ECO:0000256" key="4">
    <source>
        <dbReference type="PROSITE-ProRule" id="PRU00339"/>
    </source>
</evidence>
<evidence type="ECO:0000259" key="8">
    <source>
        <dbReference type="PROSITE" id="PS50111"/>
    </source>
</evidence>
<feature type="transmembrane region" description="Helical" evidence="7">
    <location>
        <begin position="321"/>
        <end position="343"/>
    </location>
</feature>
<dbReference type="PANTHER" id="PTHR32089">
    <property type="entry name" value="METHYL-ACCEPTING CHEMOTAXIS PROTEIN MCPB"/>
    <property type="match status" value="1"/>
</dbReference>
<dbReference type="PROSITE" id="PS50885">
    <property type="entry name" value="HAMP"/>
    <property type="match status" value="1"/>
</dbReference>
<accession>A0ABR8CBD7</accession>
<dbReference type="SUPFAM" id="SSF58104">
    <property type="entry name" value="Methyl-accepting chemotaxis protein (MCP) signaling domain"/>
    <property type="match status" value="1"/>
</dbReference>
<feature type="compositionally biased region" description="Low complexity" evidence="6">
    <location>
        <begin position="90"/>
        <end position="102"/>
    </location>
</feature>
<dbReference type="InterPro" id="IPR003660">
    <property type="entry name" value="HAMP_dom"/>
</dbReference>
<feature type="domain" description="HAMP" evidence="9">
    <location>
        <begin position="644"/>
        <end position="699"/>
    </location>
</feature>
<dbReference type="EMBL" id="JACJQY010000009">
    <property type="protein sequence ID" value="MBD2316754.1"/>
    <property type="molecule type" value="Genomic_DNA"/>
</dbReference>
<feature type="coiled-coil region" evidence="5">
    <location>
        <begin position="691"/>
        <end position="718"/>
    </location>
</feature>
<reference evidence="10 11" key="1">
    <citation type="journal article" date="2020" name="ISME J.">
        <title>Comparative genomics reveals insights into cyanobacterial evolution and habitat adaptation.</title>
        <authorList>
            <person name="Chen M.Y."/>
            <person name="Teng W.K."/>
            <person name="Zhao L."/>
            <person name="Hu C.X."/>
            <person name="Zhou Y.K."/>
            <person name="Han B.P."/>
            <person name="Song L.R."/>
            <person name="Shu W.S."/>
        </authorList>
    </citation>
    <scope>NUCLEOTIDE SEQUENCE [LARGE SCALE GENOMIC DNA]</scope>
    <source>
        <strain evidence="10 11">FACHB-1050</strain>
    </source>
</reference>
<comment type="caution">
    <text evidence="10">The sequence shown here is derived from an EMBL/GenBank/DDBJ whole genome shotgun (WGS) entry which is preliminary data.</text>
</comment>
<dbReference type="Pfam" id="PF00015">
    <property type="entry name" value="MCPsignal"/>
    <property type="match status" value="1"/>
</dbReference>
<sequence>MMTAQYQAALHSYAEGRYEEAMQQFSELLYEDPRNPKLHIWLGATFRKAGKIEYAKVQYQQVLTLTDDPDLLDLASTSLAQIQNKLASISQNSSQNNSPNNNHPKDIGSINSPNHKETSYADKAQEANYRALQLESSNLGAKLKSTFGDGSISYILDHDDSTASELTVIGASANVPDKPKVSGKLQVNGNGVIPPPPAIAALFKEPQQELEETTTPQDLLLEEPILIVGDVENIMVRDEDLEEDVTGKADSSILNETISNIQQVSQHNKQKIEFPPVESVFLGWGMDSQNAAQYSRVNGKNGASAIALEDIFKFSSVSQKITLWGALVATVPAIILGVTAYQVGDGLLLSKVKQAQQSDAIALANATRNFLNQQTNGVEVLQKLLVSTEVGQNTLLKSADPKVTNPLAAMPIAQQRQYKQQLTNRLNLYGQAYPDYTSIALFSTNGELIAQSSQSKTLQTLNPSILSKVSSVDNVLFSNPVAGKDGVHFYASRSIKSSVSQKVTLILQVEIPVKKLVNDLTNERNNGNENRNFYIVDSANKYIASSQPVTVGEDALTNFAMLPDLRTAQSSGVQDTVKSDRNGQLLAYAPVPAMQTSDLLTWDVLTTVDKTKAIAGNQNLLLVIGIGIAATPLLVAAIAYALSRNLSTRLKDIQAALRDLRRGKAAVSFGALSVEGNDELSDISLSINKMSEQFQTMMQKQEQEKQDLQLQVVKLFKVLAKLAREEKREVQDTDLSDENILYLGKKVRAEMVQRHAEVESYRQQKEDIQRQLTQMLKDIQALTDGDLTVSTQSVDGSLANVAIFFDDVIRGLQNIVSQVKSSANQVNFSLGQNEQAIMNLASVSQRQVDTVTRSLTTMQMSKLSATKIVNNSQQVVKSSQLVSEKLSESDRSIDAVMSKVGELQNTISTTAKRVKHLGVVSQKIAKAISSINEIAIKTNFLAINATLEASRSTDTNQGFVLVAEEVGELAARSVAATKEVESLLSNIQSETNAVMAVVDSGSTQISESNALAITAKDSLQQIARISQQIDGLMVVIAEATTSQAQTSEGVANLMNDISHMAKRTLASSSEVSKFIKATRGYSGELQQSLSNFKTR</sequence>
<evidence type="ECO:0000313" key="11">
    <source>
        <dbReference type="Proteomes" id="UP000618445"/>
    </source>
</evidence>
<evidence type="ECO:0000313" key="10">
    <source>
        <dbReference type="EMBL" id="MBD2316754.1"/>
    </source>
</evidence>
<keyword evidence="11" id="KW-1185">Reference proteome</keyword>
<keyword evidence="5" id="KW-0175">Coiled coil</keyword>
<dbReference type="InterPro" id="IPR011990">
    <property type="entry name" value="TPR-like_helical_dom_sf"/>
</dbReference>
<feature type="transmembrane region" description="Helical" evidence="7">
    <location>
        <begin position="620"/>
        <end position="642"/>
    </location>
</feature>
<feature type="region of interest" description="Disordered" evidence="6">
    <location>
        <begin position="90"/>
        <end position="120"/>
    </location>
</feature>
<feature type="repeat" description="TPR" evidence="4">
    <location>
        <begin position="2"/>
        <end position="35"/>
    </location>
</feature>
<dbReference type="PROSITE" id="PS50111">
    <property type="entry name" value="CHEMOTAXIS_TRANSDUC_2"/>
    <property type="match status" value="1"/>
</dbReference>
<dbReference type="InterPro" id="IPR019734">
    <property type="entry name" value="TPR_rpt"/>
</dbReference>
<keyword evidence="4" id="KW-0802">TPR repeat</keyword>
<dbReference type="RefSeq" id="WP_190577640.1">
    <property type="nucleotide sequence ID" value="NZ_CAWPQU010000089.1"/>
</dbReference>
<dbReference type="SUPFAM" id="SSF48452">
    <property type="entry name" value="TPR-like"/>
    <property type="match status" value="1"/>
</dbReference>
<gene>
    <name evidence="10" type="ORF">H6G05_07825</name>
</gene>
<protein>
    <recommendedName>
        <fullName evidence="12">Methyl-accepting chemotaxis protein</fullName>
    </recommendedName>
</protein>
<dbReference type="InterPro" id="IPR004089">
    <property type="entry name" value="MCPsignal_dom"/>
</dbReference>
<comment type="similarity">
    <text evidence="2">Belongs to the methyl-accepting chemotaxis (MCP) protein family.</text>
</comment>
<dbReference type="Gene3D" id="1.25.40.10">
    <property type="entry name" value="Tetratricopeptide repeat domain"/>
    <property type="match status" value="1"/>
</dbReference>
<proteinExistence type="inferred from homology"/>
<organism evidence="10 11">
    <name type="scientific">Phormidium tenue FACHB-1050</name>
    <dbReference type="NCBI Taxonomy" id="2692857"/>
    <lineage>
        <taxon>Bacteria</taxon>
        <taxon>Bacillati</taxon>
        <taxon>Cyanobacteriota</taxon>
        <taxon>Cyanophyceae</taxon>
        <taxon>Oscillatoriophycideae</taxon>
        <taxon>Oscillatoriales</taxon>
        <taxon>Oscillatoriaceae</taxon>
        <taxon>Phormidium</taxon>
    </lineage>
</organism>
<evidence type="ECO:0000256" key="3">
    <source>
        <dbReference type="PROSITE-ProRule" id="PRU00284"/>
    </source>
</evidence>
<dbReference type="Gene3D" id="1.10.287.950">
    <property type="entry name" value="Methyl-accepting chemotaxis protein"/>
    <property type="match status" value="1"/>
</dbReference>
<keyword evidence="7" id="KW-0472">Membrane</keyword>
<keyword evidence="7" id="KW-0812">Transmembrane</keyword>
<keyword evidence="7" id="KW-1133">Transmembrane helix</keyword>
<evidence type="ECO:0000256" key="2">
    <source>
        <dbReference type="ARBA" id="ARBA00029447"/>
    </source>
</evidence>
<dbReference type="Proteomes" id="UP000618445">
    <property type="component" value="Unassembled WGS sequence"/>
</dbReference>
<evidence type="ECO:0000256" key="7">
    <source>
        <dbReference type="SAM" id="Phobius"/>
    </source>
</evidence>
<feature type="domain" description="Methyl-accepting transducer" evidence="8">
    <location>
        <begin position="822"/>
        <end position="1058"/>
    </location>
</feature>
<evidence type="ECO:0000256" key="1">
    <source>
        <dbReference type="ARBA" id="ARBA00023224"/>
    </source>
</evidence>
<dbReference type="PROSITE" id="PS50005">
    <property type="entry name" value="TPR"/>
    <property type="match status" value="1"/>
</dbReference>
<evidence type="ECO:0000256" key="5">
    <source>
        <dbReference type="SAM" id="Coils"/>
    </source>
</evidence>
<dbReference type="PANTHER" id="PTHR32089:SF114">
    <property type="entry name" value="METHYL-ACCEPTING CHEMOTAXIS PROTEIN MCPB"/>
    <property type="match status" value="1"/>
</dbReference>
<evidence type="ECO:0000256" key="6">
    <source>
        <dbReference type="SAM" id="MobiDB-lite"/>
    </source>
</evidence>